<dbReference type="InterPro" id="IPR019400">
    <property type="entry name" value="Peptidase_C65_otubain"/>
</dbReference>
<evidence type="ECO:0000313" key="11">
    <source>
        <dbReference type="Proteomes" id="UP000199727"/>
    </source>
</evidence>
<dbReference type="Pfam" id="PF10275">
    <property type="entry name" value="Peptidase_C65"/>
    <property type="match status" value="1"/>
</dbReference>
<comment type="similarity">
    <text evidence="2">Belongs to the peptidase C65 family.</text>
</comment>
<evidence type="ECO:0000256" key="5">
    <source>
        <dbReference type="ARBA" id="ARBA00022786"/>
    </source>
</evidence>
<dbReference type="PANTHER" id="PTHR12931:SF15">
    <property type="entry name" value="UBIQUITIN THIOESTERASE OTUBAIN-LIKE"/>
    <property type="match status" value="1"/>
</dbReference>
<dbReference type="OrthoDB" id="18915at2759"/>
<comment type="caution">
    <text evidence="10">The sequence shown here is derived from an EMBL/GenBank/DDBJ whole genome shotgun (WGS) entry which is preliminary data.</text>
</comment>
<evidence type="ECO:0000256" key="7">
    <source>
        <dbReference type="ARBA" id="ARBA00022807"/>
    </source>
</evidence>
<keyword evidence="7" id="KW-0788">Thiol protease</keyword>
<keyword evidence="5" id="KW-0833">Ubl conjugation pathway</keyword>
<dbReference type="SUPFAM" id="SSF54001">
    <property type="entry name" value="Cysteine proteinases"/>
    <property type="match status" value="1"/>
</dbReference>
<dbReference type="GO" id="GO:0005634">
    <property type="term" value="C:nucleus"/>
    <property type="evidence" value="ECO:0007669"/>
    <property type="project" value="TreeGrafter"/>
</dbReference>
<dbReference type="PROSITE" id="PS50802">
    <property type="entry name" value="OTU"/>
    <property type="match status" value="1"/>
</dbReference>
<keyword evidence="4" id="KW-0645">Protease</keyword>
<evidence type="ECO:0000259" key="9">
    <source>
        <dbReference type="PROSITE" id="PS50802"/>
    </source>
</evidence>
<evidence type="ECO:0000256" key="4">
    <source>
        <dbReference type="ARBA" id="ARBA00022670"/>
    </source>
</evidence>
<evidence type="ECO:0000256" key="6">
    <source>
        <dbReference type="ARBA" id="ARBA00022801"/>
    </source>
</evidence>
<dbReference type="GO" id="GO:0071108">
    <property type="term" value="P:protein K48-linked deubiquitination"/>
    <property type="evidence" value="ECO:0007669"/>
    <property type="project" value="TreeGrafter"/>
</dbReference>
<dbReference type="FunFam" id="1.20.1300.20:FF:000001">
    <property type="entry name" value="Ubiquitin thioesterase OTUB1"/>
    <property type="match status" value="1"/>
</dbReference>
<comment type="catalytic activity">
    <reaction evidence="1">
        <text>Thiol-dependent hydrolysis of ester, thioester, amide, peptide and isopeptide bonds formed by the C-terminal Gly of ubiquitin (a 76-residue protein attached to proteins as an intracellular targeting signal).</text>
        <dbReference type="EC" id="3.4.19.12"/>
    </reaction>
</comment>
<accession>A0A854QC73</accession>
<proteinExistence type="inferred from homology"/>
<keyword evidence="6" id="KW-0378">Hydrolase</keyword>
<sequence>MLVSKTPETHKAPSSPQTEIPAKKSRSEATATMTAVQPKPASPPAQPEESPARVIDENTDMSTLTDQEIMNLMENMENQENTSDKPLVSTPVPLSVIREEYVKGSQQIVKKLDYLQENGWDQVWRARGDGDCFYRSFILAYLLRILHSPEPDVEANLAYDAIQRALPAMEQCGFQKDIYEEFLDPLLALIRSFAESGETTANEYSIVQALQDPERSNYIVVSLRLITSSYIRTHTDLFSPFLFSPTTFLPLSTEEFCRQEVEPCGKEADNAQIMALAEAMNAGVRVAYLDRSEVGGKTINWVEFGKDTSENARPLTLLYRPGHYDVVTKDVPPKV</sequence>
<evidence type="ECO:0000256" key="2">
    <source>
        <dbReference type="ARBA" id="ARBA00006579"/>
    </source>
</evidence>
<dbReference type="InterPro" id="IPR038765">
    <property type="entry name" value="Papain-like_cys_pep_sf"/>
</dbReference>
<dbReference type="InterPro" id="IPR042467">
    <property type="entry name" value="Peptidase_C65_otubain_sub2"/>
</dbReference>
<dbReference type="GO" id="GO:0004843">
    <property type="term" value="F:cysteine-type deubiquitinase activity"/>
    <property type="evidence" value="ECO:0007669"/>
    <property type="project" value="UniProtKB-EC"/>
</dbReference>
<dbReference type="EMBL" id="AMKT01000069">
    <property type="protein sequence ID" value="OXG15881.1"/>
    <property type="molecule type" value="Genomic_DNA"/>
</dbReference>
<dbReference type="GO" id="GO:0006508">
    <property type="term" value="P:proteolysis"/>
    <property type="evidence" value="ECO:0007669"/>
    <property type="project" value="UniProtKB-KW"/>
</dbReference>
<feature type="domain" description="OTU" evidence="9">
    <location>
        <begin position="121"/>
        <end position="330"/>
    </location>
</feature>
<dbReference type="InterPro" id="IPR042468">
    <property type="entry name" value="Peptidase_C65_otubain_sub1"/>
</dbReference>
<evidence type="ECO:0000313" key="10">
    <source>
        <dbReference type="EMBL" id="OXG15881.1"/>
    </source>
</evidence>
<organism evidence="10 11">
    <name type="scientific">Cryptococcus neoformans Tu259-1</name>
    <dbReference type="NCBI Taxonomy" id="1230072"/>
    <lineage>
        <taxon>Eukaryota</taxon>
        <taxon>Fungi</taxon>
        <taxon>Dikarya</taxon>
        <taxon>Basidiomycota</taxon>
        <taxon>Agaricomycotina</taxon>
        <taxon>Tremellomycetes</taxon>
        <taxon>Tremellales</taxon>
        <taxon>Cryptococcaceae</taxon>
        <taxon>Cryptococcus</taxon>
        <taxon>Cryptococcus neoformans species complex</taxon>
    </lineage>
</organism>
<reference evidence="10 11" key="1">
    <citation type="submission" date="2017-06" db="EMBL/GenBank/DDBJ databases">
        <title>Global population genomics of the pathogenic fungus Cryptococcus neoformans var. grubii.</title>
        <authorList>
            <person name="Cuomo C."/>
            <person name="Litvintseva A."/>
            <person name="Chen Y."/>
            <person name="Young S."/>
            <person name="Zeng Q."/>
            <person name="Chapman S."/>
            <person name="Gujja S."/>
            <person name="Saif S."/>
            <person name="Birren B."/>
        </authorList>
    </citation>
    <scope>NUCLEOTIDE SEQUENCE [LARGE SCALE GENOMIC DNA]</scope>
    <source>
        <strain evidence="10 11">Tu259-1</strain>
    </source>
</reference>
<dbReference type="Gene3D" id="1.20.1300.20">
    <property type="entry name" value="Peptidase C65 Otubain, subdomain 2"/>
    <property type="match status" value="1"/>
</dbReference>
<protein>
    <recommendedName>
        <fullName evidence="3">ubiquitinyl hydrolase 1</fullName>
        <ecNumber evidence="3">3.4.19.12</ecNumber>
    </recommendedName>
</protein>
<evidence type="ECO:0000256" key="1">
    <source>
        <dbReference type="ARBA" id="ARBA00000707"/>
    </source>
</evidence>
<gene>
    <name evidence="10" type="ORF">C361_05325</name>
</gene>
<dbReference type="Gene3D" id="3.30.200.60">
    <property type="entry name" value="Peptidase C65 Otubain, subdomain 1"/>
    <property type="match status" value="1"/>
</dbReference>
<feature type="region of interest" description="Disordered" evidence="8">
    <location>
        <begin position="1"/>
        <end position="60"/>
    </location>
</feature>
<evidence type="ECO:0000256" key="8">
    <source>
        <dbReference type="SAM" id="MobiDB-lite"/>
    </source>
</evidence>
<dbReference type="EC" id="3.4.19.12" evidence="3"/>
<dbReference type="CDD" id="cd22749">
    <property type="entry name" value="Otubain_C65"/>
    <property type="match status" value="1"/>
</dbReference>
<dbReference type="GO" id="GO:0043130">
    <property type="term" value="F:ubiquitin binding"/>
    <property type="evidence" value="ECO:0007669"/>
    <property type="project" value="TreeGrafter"/>
</dbReference>
<dbReference type="AlphaFoldDB" id="A0A854QC73"/>
<name>A0A854QC73_CRYNE</name>
<evidence type="ECO:0000256" key="3">
    <source>
        <dbReference type="ARBA" id="ARBA00012759"/>
    </source>
</evidence>
<dbReference type="InterPro" id="IPR003323">
    <property type="entry name" value="OTU_dom"/>
</dbReference>
<dbReference type="Proteomes" id="UP000199727">
    <property type="component" value="Unassembled WGS sequence"/>
</dbReference>
<dbReference type="PANTHER" id="PTHR12931">
    <property type="entry name" value="UBIQUITIN THIOLESTERASE PROTEIN OTUB"/>
    <property type="match status" value="1"/>
</dbReference>